<comment type="caution">
    <text evidence="6">The sequence shown here is derived from an EMBL/GenBank/DDBJ whole genome shotgun (WGS) entry which is preliminary data.</text>
</comment>
<dbReference type="AlphaFoldDB" id="A0A179I3T0"/>
<dbReference type="PROSITE" id="PS50303">
    <property type="entry name" value="PUM_HD"/>
    <property type="match status" value="1"/>
</dbReference>
<sequence length="753" mass="83081">MSAPVSRGSTPQRSLPSSLGPSPHETAGLSSHSPRSGNKPATDGSGYLAAPKIVKALSTSRLANSLGPKMTTEDASVKDSYPMDKLLAKLSEQQANLKQQSIQSKVEDGLCSSFTEHESSSNSLPMTPATDAFQTTAPTTRPASATIDEARLDVNEVLRLKLQLAQAQNQISKLDQELAHSRTSEPDSTTSGSAAGRRSAPASRDSPWPITEDSHSDTSDMSSSAFTRARGIWGQPKPPFSNQTSQSNPADPSPATWLGGRAAQPFPDSGLSFAVTDGFRDRMTQESDMMGRPTNNRRGNRYDNRGAPSSFVSPHGPSGNYFDSMGNSMSGPAMNMSHPQANPSMVMYPQYQQAAGTALSPHASEFTSKAAWKHEMALSEGPTYLPPTEPLNYRRLLDRNKYIVDKIVCNNDQQASIFLQQKLKVGTPEQKYEIVEAIVAQAYPLMVNRFGNFLVQRCFEHGTPEQVIKIAEAIRGNTLSLSMDPFGCHFVQKAFDSVPENYKAIMVHELLRRIPETVIHRYACHVWQKLFELRWTESPPQIMTYVNEALRGMWHEVALGETGSLVVQNIFENCLEEDKRPCIEEVLANIDIVAHGQFGNWCIQHVCEHGAPPDRSRAIDHVIRYASEYSTDQFASKVVEKCLKIGGTDFLGRYLDRVCEGRRDRTRIPLIDIASDQYGNYLIQWILNNATPQHREMVAAHIRKHMVSLRGSKFGSRVGMLCTNHAVTTRPGHGSGPSIPGRLPGPRYGPNYR</sequence>
<evidence type="ECO:0000256" key="4">
    <source>
        <dbReference type="SAM" id="MobiDB-lite"/>
    </source>
</evidence>
<dbReference type="CDD" id="cd07920">
    <property type="entry name" value="Pumilio"/>
    <property type="match status" value="1"/>
</dbReference>
<evidence type="ECO:0000313" key="6">
    <source>
        <dbReference type="EMBL" id="OAQ96812.1"/>
    </source>
</evidence>
<name>A0A179I3T0_CORDF</name>
<dbReference type="GO" id="GO:0005737">
    <property type="term" value="C:cytoplasm"/>
    <property type="evidence" value="ECO:0007669"/>
    <property type="project" value="TreeGrafter"/>
</dbReference>
<dbReference type="InterPro" id="IPR033712">
    <property type="entry name" value="Pumilio_RNA-bd"/>
</dbReference>
<feature type="domain" description="PUM-HD" evidence="5">
    <location>
        <begin position="373"/>
        <end position="726"/>
    </location>
</feature>
<feature type="region of interest" description="Disordered" evidence="4">
    <location>
        <begin position="1"/>
        <end position="46"/>
    </location>
</feature>
<protein>
    <recommendedName>
        <fullName evidence="5">PUM-HD domain-containing protein</fullName>
    </recommendedName>
</protein>
<dbReference type="GO" id="GO:0010608">
    <property type="term" value="P:post-transcriptional regulation of gene expression"/>
    <property type="evidence" value="ECO:0007669"/>
    <property type="project" value="TreeGrafter"/>
</dbReference>
<feature type="compositionally biased region" description="Polar residues" evidence="4">
    <location>
        <begin position="7"/>
        <end position="20"/>
    </location>
</feature>
<feature type="region of interest" description="Disordered" evidence="4">
    <location>
        <begin position="726"/>
        <end position="753"/>
    </location>
</feature>
<dbReference type="EMBL" id="LUKN01003878">
    <property type="protein sequence ID" value="OAQ96812.1"/>
    <property type="molecule type" value="Genomic_DNA"/>
</dbReference>
<feature type="compositionally biased region" description="Low complexity" evidence="4">
    <location>
        <begin position="188"/>
        <end position="207"/>
    </location>
</feature>
<accession>A0A179I3T0</accession>
<dbReference type="PROSITE" id="PS50302">
    <property type="entry name" value="PUM"/>
    <property type="match status" value="3"/>
</dbReference>
<feature type="compositionally biased region" description="Low complexity" evidence="4">
    <location>
        <begin position="135"/>
        <end position="145"/>
    </location>
</feature>
<evidence type="ECO:0000259" key="5">
    <source>
        <dbReference type="PROSITE" id="PS50303"/>
    </source>
</evidence>
<dbReference type="Pfam" id="PF00806">
    <property type="entry name" value="PUF"/>
    <property type="match status" value="8"/>
</dbReference>
<dbReference type="InterPro" id="IPR033133">
    <property type="entry name" value="PUM-HD"/>
</dbReference>
<dbReference type="InterPro" id="IPR016024">
    <property type="entry name" value="ARM-type_fold"/>
</dbReference>
<dbReference type="SMART" id="SM00025">
    <property type="entry name" value="Pumilio"/>
    <property type="match status" value="8"/>
</dbReference>
<dbReference type="SUPFAM" id="SSF48371">
    <property type="entry name" value="ARM repeat"/>
    <property type="match status" value="1"/>
</dbReference>
<feature type="repeat" description="Pumilio" evidence="3">
    <location>
        <begin position="437"/>
        <end position="472"/>
    </location>
</feature>
<evidence type="ECO:0000313" key="7">
    <source>
        <dbReference type="Proteomes" id="UP000243081"/>
    </source>
</evidence>
<feature type="region of interest" description="Disordered" evidence="4">
    <location>
        <begin position="116"/>
        <end position="145"/>
    </location>
</feature>
<evidence type="ECO:0000256" key="2">
    <source>
        <dbReference type="ARBA" id="ARBA00024893"/>
    </source>
</evidence>
<dbReference type="OrthoDB" id="668540at2759"/>
<gene>
    <name evidence="6" type="ORF">LLEC1_01104</name>
</gene>
<dbReference type="GO" id="GO:0003730">
    <property type="term" value="F:mRNA 3'-UTR binding"/>
    <property type="evidence" value="ECO:0007669"/>
    <property type="project" value="TreeGrafter"/>
</dbReference>
<dbReference type="Proteomes" id="UP000243081">
    <property type="component" value="Unassembled WGS sequence"/>
</dbReference>
<dbReference type="InterPro" id="IPR001313">
    <property type="entry name" value="Pumilio_RNA-bd_rpt"/>
</dbReference>
<keyword evidence="7" id="KW-1185">Reference proteome</keyword>
<dbReference type="PANTHER" id="PTHR12537:SF48">
    <property type="entry name" value="MEIOTIC COILED-COIL PROTEIN 2"/>
    <property type="match status" value="1"/>
</dbReference>
<feature type="repeat" description="Pumilio" evidence="3">
    <location>
        <begin position="473"/>
        <end position="508"/>
    </location>
</feature>
<reference evidence="6 7" key="1">
    <citation type="submission" date="2016-03" db="EMBL/GenBank/DDBJ databases">
        <title>Fine-scale spatial genetic structure of a fungal parasite of coffee scale insects.</title>
        <authorList>
            <person name="Jackson D."/>
            <person name="Zemenick K.A."/>
            <person name="Malloure B."/>
            <person name="Quandt C.A."/>
            <person name="James T.Y."/>
        </authorList>
    </citation>
    <scope>NUCLEOTIDE SEQUENCE [LARGE SCALE GENOMIC DNA]</scope>
    <source>
        <strain evidence="6 7">UM487</strain>
    </source>
</reference>
<evidence type="ECO:0000256" key="1">
    <source>
        <dbReference type="ARBA" id="ARBA00022737"/>
    </source>
</evidence>
<dbReference type="PANTHER" id="PTHR12537">
    <property type="entry name" value="RNA BINDING PROTEIN PUMILIO-RELATED"/>
    <property type="match status" value="1"/>
</dbReference>
<feature type="region of interest" description="Disordered" evidence="4">
    <location>
        <begin position="177"/>
        <end position="315"/>
    </location>
</feature>
<feature type="compositionally biased region" description="Polar residues" evidence="4">
    <location>
        <begin position="240"/>
        <end position="250"/>
    </location>
</feature>
<comment type="function">
    <text evidence="2">RNA-binding nucleolar protein required for pre-rRNA processing. Involved in production of 18S rRNA and assembly of small ribosomal subunit.</text>
</comment>
<keyword evidence="1" id="KW-0677">Repeat</keyword>
<evidence type="ECO:0000256" key="3">
    <source>
        <dbReference type="PROSITE-ProRule" id="PRU00317"/>
    </source>
</evidence>
<dbReference type="Gene3D" id="1.25.10.10">
    <property type="entry name" value="Leucine-rich Repeat Variant"/>
    <property type="match status" value="1"/>
</dbReference>
<organism evidence="6 7">
    <name type="scientific">Cordyceps confragosa</name>
    <name type="common">Lecanicillium lecanii</name>
    <dbReference type="NCBI Taxonomy" id="2714763"/>
    <lineage>
        <taxon>Eukaryota</taxon>
        <taxon>Fungi</taxon>
        <taxon>Dikarya</taxon>
        <taxon>Ascomycota</taxon>
        <taxon>Pezizomycotina</taxon>
        <taxon>Sordariomycetes</taxon>
        <taxon>Hypocreomycetidae</taxon>
        <taxon>Hypocreales</taxon>
        <taxon>Cordycipitaceae</taxon>
        <taxon>Akanthomyces</taxon>
    </lineage>
</organism>
<proteinExistence type="predicted"/>
<dbReference type="OMA" id="RTREIWG"/>
<dbReference type="InterPro" id="IPR011989">
    <property type="entry name" value="ARM-like"/>
</dbReference>
<feature type="repeat" description="Pumilio" evidence="3">
    <location>
        <begin position="665"/>
        <end position="700"/>
    </location>
</feature>